<dbReference type="GO" id="GO:0043814">
    <property type="term" value="F:phospholactate guanylyltransferase activity"/>
    <property type="evidence" value="ECO:0007669"/>
    <property type="project" value="UniProtKB-EC"/>
</dbReference>
<keyword evidence="4" id="KW-0342">GTP-binding</keyword>
<gene>
    <name evidence="6" type="primary">cofC</name>
    <name evidence="6" type="ORF">IPF40_12140</name>
</gene>
<keyword evidence="3" id="KW-0547">Nucleotide-binding</keyword>
<feature type="domain" description="MobA-like NTP transferase" evidence="5">
    <location>
        <begin position="47"/>
        <end position="151"/>
    </location>
</feature>
<keyword evidence="1 6" id="KW-0808">Transferase</keyword>
<evidence type="ECO:0000256" key="1">
    <source>
        <dbReference type="ARBA" id="ARBA00022679"/>
    </source>
</evidence>
<organism evidence="6 7">
    <name type="scientific">Candidatus Phosphoribacter hodrii</name>
    <dbReference type="NCBI Taxonomy" id="2953743"/>
    <lineage>
        <taxon>Bacteria</taxon>
        <taxon>Bacillati</taxon>
        <taxon>Actinomycetota</taxon>
        <taxon>Actinomycetes</taxon>
        <taxon>Micrococcales</taxon>
        <taxon>Dermatophilaceae</taxon>
        <taxon>Candidatus Phosphoribacter</taxon>
    </lineage>
</organism>
<reference evidence="6 7" key="1">
    <citation type="submission" date="2020-10" db="EMBL/GenBank/DDBJ databases">
        <title>Connecting structure to function with the recovery of over 1000 high-quality activated sludge metagenome-assembled genomes encoding full-length rRNA genes using long-read sequencing.</title>
        <authorList>
            <person name="Singleton C.M."/>
            <person name="Petriglieri F."/>
            <person name="Kristensen J.M."/>
            <person name="Kirkegaard R.H."/>
            <person name="Michaelsen T.Y."/>
            <person name="Andersen M.H."/>
            <person name="Karst S.M."/>
            <person name="Dueholm M.S."/>
            <person name="Nielsen P.H."/>
            <person name="Albertsen M."/>
        </authorList>
    </citation>
    <scope>NUCLEOTIDE SEQUENCE [LARGE SCALE GENOMIC DNA]</scope>
    <source>
        <strain evidence="6">AalE_18-Q3-R2-46_BAT3C.188</strain>
    </source>
</reference>
<dbReference type="NCBIfam" id="TIGR03552">
    <property type="entry name" value="F420_cofC"/>
    <property type="match status" value="1"/>
</dbReference>
<proteinExistence type="predicted"/>
<dbReference type="InterPro" id="IPR025877">
    <property type="entry name" value="MobA-like_NTP_Trfase"/>
</dbReference>
<dbReference type="InterPro" id="IPR002835">
    <property type="entry name" value="CofC"/>
</dbReference>
<dbReference type="PANTHER" id="PTHR40392:SF1">
    <property type="entry name" value="2-PHOSPHO-L-LACTATE GUANYLYLTRANSFERASE"/>
    <property type="match status" value="1"/>
</dbReference>
<comment type="caution">
    <text evidence="6">The sequence shown here is derived from an EMBL/GenBank/DDBJ whole genome shotgun (WGS) entry which is preliminary data.</text>
</comment>
<dbReference type="EMBL" id="JADIXZ010000005">
    <property type="protein sequence ID" value="MBK6301752.1"/>
    <property type="molecule type" value="Genomic_DNA"/>
</dbReference>
<evidence type="ECO:0000259" key="5">
    <source>
        <dbReference type="Pfam" id="PF12804"/>
    </source>
</evidence>
<dbReference type="GO" id="GO:0005525">
    <property type="term" value="F:GTP binding"/>
    <property type="evidence" value="ECO:0007669"/>
    <property type="project" value="UniProtKB-KW"/>
</dbReference>
<dbReference type="PANTHER" id="PTHR40392">
    <property type="entry name" value="2-PHOSPHO-L-LACTATE GUANYLYLTRANSFERASE"/>
    <property type="match status" value="1"/>
</dbReference>
<evidence type="ECO:0000313" key="6">
    <source>
        <dbReference type="EMBL" id="MBK6301752.1"/>
    </source>
</evidence>
<keyword evidence="2 6" id="KW-0548">Nucleotidyltransferase</keyword>
<dbReference type="Gene3D" id="3.90.550.10">
    <property type="entry name" value="Spore Coat Polysaccharide Biosynthesis Protein SpsA, Chain A"/>
    <property type="match status" value="1"/>
</dbReference>
<sequence length="219" mass="21601">MSLVNDVDLRADGWVVVVPAKGGDKAKSRLTAPPGTQRHTLAAAFALDTVAAALAAVGTGRVYAVTGPGPLVALLEALGAVVVPDPGGGLNAAIRAGLAHAAAEAPVRVGLAVLLADLPALTADSLSVALGAAAGVERAVVPDIDGTGSVLITATGRAVPEPAFGLDSAARHAAGGQQRLDLDLPRLRTDVDDTTSLRAALSLGVGRHTTAALHHAATG</sequence>
<evidence type="ECO:0000256" key="2">
    <source>
        <dbReference type="ARBA" id="ARBA00022695"/>
    </source>
</evidence>
<dbReference type="InterPro" id="IPR029044">
    <property type="entry name" value="Nucleotide-diphossugar_trans"/>
</dbReference>
<dbReference type="AlphaFoldDB" id="A0A934X6L9"/>
<accession>A0A934X6L9</accession>
<name>A0A934X6L9_9MICO</name>
<evidence type="ECO:0000313" key="7">
    <source>
        <dbReference type="Proteomes" id="UP000718281"/>
    </source>
</evidence>
<evidence type="ECO:0000256" key="3">
    <source>
        <dbReference type="ARBA" id="ARBA00022741"/>
    </source>
</evidence>
<dbReference type="EC" id="2.7.7.68" evidence="6"/>
<protein>
    <submittedName>
        <fullName evidence="6">2-phospho-L-lactate guanylyltransferase</fullName>
        <ecNumber evidence="6">2.7.7.68</ecNumber>
    </submittedName>
</protein>
<dbReference type="Proteomes" id="UP000718281">
    <property type="component" value="Unassembled WGS sequence"/>
</dbReference>
<dbReference type="Pfam" id="PF12804">
    <property type="entry name" value="NTP_transf_3"/>
    <property type="match status" value="1"/>
</dbReference>
<evidence type="ECO:0000256" key="4">
    <source>
        <dbReference type="ARBA" id="ARBA00023134"/>
    </source>
</evidence>
<dbReference type="SUPFAM" id="SSF53448">
    <property type="entry name" value="Nucleotide-diphospho-sugar transferases"/>
    <property type="match status" value="1"/>
</dbReference>